<evidence type="ECO:0000256" key="2">
    <source>
        <dbReference type="PIRSR" id="PIRSR640255-2"/>
    </source>
</evidence>
<evidence type="ECO:0000259" key="3">
    <source>
        <dbReference type="SMART" id="SM00477"/>
    </source>
</evidence>
<evidence type="ECO:0000259" key="4">
    <source>
        <dbReference type="SMART" id="SM00892"/>
    </source>
</evidence>
<dbReference type="GO" id="GO:0046872">
    <property type="term" value="F:metal ion binding"/>
    <property type="evidence" value="ECO:0007669"/>
    <property type="project" value="UniProtKB-KW"/>
</dbReference>
<dbReference type="PANTHER" id="PTHR13966">
    <property type="entry name" value="ENDONUCLEASE RELATED"/>
    <property type="match status" value="1"/>
</dbReference>
<protein>
    <recommendedName>
        <fullName evidence="7">DNA/RNA non-specific endonuclease</fullName>
    </recommendedName>
</protein>
<dbReference type="AlphaFoldDB" id="A0A5B3GQK3"/>
<dbReference type="Proteomes" id="UP000322940">
    <property type="component" value="Unassembled WGS sequence"/>
</dbReference>
<feature type="domain" description="DNA/RNA non-specific endonuclease/pyrophosphatase/phosphodiesterase" evidence="4">
    <location>
        <begin position="176"/>
        <end position="388"/>
    </location>
</feature>
<evidence type="ECO:0000313" key="6">
    <source>
        <dbReference type="Proteomes" id="UP000322940"/>
    </source>
</evidence>
<keyword evidence="2" id="KW-0479">Metal-binding</keyword>
<dbReference type="Pfam" id="PF01223">
    <property type="entry name" value="Endonuclease_NS"/>
    <property type="match status" value="1"/>
</dbReference>
<feature type="active site" description="Proton acceptor" evidence="1">
    <location>
        <position position="240"/>
    </location>
</feature>
<evidence type="ECO:0000256" key="1">
    <source>
        <dbReference type="PIRSR" id="PIRSR640255-1"/>
    </source>
</evidence>
<organism evidence="5 6">
    <name type="scientific">Alistipes onderdonkii</name>
    <dbReference type="NCBI Taxonomy" id="328813"/>
    <lineage>
        <taxon>Bacteria</taxon>
        <taxon>Pseudomonadati</taxon>
        <taxon>Bacteroidota</taxon>
        <taxon>Bacteroidia</taxon>
        <taxon>Bacteroidales</taxon>
        <taxon>Rikenellaceae</taxon>
        <taxon>Alistipes</taxon>
    </lineage>
</organism>
<feature type="domain" description="ENPP1-3/EXOG-like endonuclease/phosphodiesterase" evidence="3">
    <location>
        <begin position="177"/>
        <end position="388"/>
    </location>
</feature>
<evidence type="ECO:0000313" key="5">
    <source>
        <dbReference type="EMBL" id="KAA2375841.1"/>
    </source>
</evidence>
<reference evidence="5 6" key="1">
    <citation type="journal article" date="2019" name="Nat. Med.">
        <title>A library of human gut bacterial isolates paired with longitudinal multiomics data enables mechanistic microbiome research.</title>
        <authorList>
            <person name="Poyet M."/>
            <person name="Groussin M."/>
            <person name="Gibbons S.M."/>
            <person name="Avila-Pacheco J."/>
            <person name="Jiang X."/>
            <person name="Kearney S.M."/>
            <person name="Perrotta A.R."/>
            <person name="Berdy B."/>
            <person name="Zhao S."/>
            <person name="Lieberman T.D."/>
            <person name="Swanson P.K."/>
            <person name="Smith M."/>
            <person name="Roesemann S."/>
            <person name="Alexander J.E."/>
            <person name="Rich S.A."/>
            <person name="Livny J."/>
            <person name="Vlamakis H."/>
            <person name="Clish C."/>
            <person name="Bullock K."/>
            <person name="Deik A."/>
            <person name="Scott J."/>
            <person name="Pierce K.A."/>
            <person name="Xavier R.J."/>
            <person name="Alm E.J."/>
        </authorList>
    </citation>
    <scope>NUCLEOTIDE SEQUENCE [LARGE SCALE GENOMIC DNA]</scope>
    <source>
        <strain evidence="5 6">BIOML-A266</strain>
    </source>
</reference>
<dbReference type="SUPFAM" id="SSF54060">
    <property type="entry name" value="His-Me finger endonucleases"/>
    <property type="match status" value="1"/>
</dbReference>
<evidence type="ECO:0008006" key="7">
    <source>
        <dbReference type="Google" id="ProtNLM"/>
    </source>
</evidence>
<dbReference type="InterPro" id="IPR020821">
    <property type="entry name" value="ENPP1-3/EXOG-like_nuc-like"/>
</dbReference>
<name>A0A5B3GQK3_9BACT</name>
<dbReference type="SMART" id="SM00892">
    <property type="entry name" value="Endonuclease_NS"/>
    <property type="match status" value="1"/>
</dbReference>
<dbReference type="GO" id="GO:0003676">
    <property type="term" value="F:nucleic acid binding"/>
    <property type="evidence" value="ECO:0007669"/>
    <property type="project" value="InterPro"/>
</dbReference>
<dbReference type="SMART" id="SM00477">
    <property type="entry name" value="NUC"/>
    <property type="match status" value="1"/>
</dbReference>
<comment type="caution">
    <text evidence="5">The sequence shown here is derived from an EMBL/GenBank/DDBJ whole genome shotgun (WGS) entry which is preliminary data.</text>
</comment>
<gene>
    <name evidence="5" type="ORF">F2Y10_14450</name>
</gene>
<dbReference type="GO" id="GO:0004519">
    <property type="term" value="F:endonuclease activity"/>
    <property type="evidence" value="ECO:0007669"/>
    <property type="project" value="TreeGrafter"/>
</dbReference>
<dbReference type="InterPro" id="IPR044929">
    <property type="entry name" value="DNA/RNA_non-sp_Endonuclease_sf"/>
</dbReference>
<dbReference type="PANTHER" id="PTHR13966:SF5">
    <property type="entry name" value="ENDONUCLEASE G, MITOCHONDRIAL"/>
    <property type="match status" value="1"/>
</dbReference>
<feature type="binding site" evidence="2">
    <location>
        <position position="273"/>
    </location>
    <ligand>
        <name>Mg(2+)</name>
        <dbReference type="ChEBI" id="CHEBI:18420"/>
        <note>catalytic</note>
    </ligand>
</feature>
<dbReference type="Gene3D" id="3.40.570.10">
    <property type="entry name" value="Extracellular Endonuclease, subunit A"/>
    <property type="match status" value="1"/>
</dbReference>
<dbReference type="EMBL" id="VVXH01000019">
    <property type="protein sequence ID" value="KAA2375841.1"/>
    <property type="molecule type" value="Genomic_DNA"/>
</dbReference>
<proteinExistence type="predicted"/>
<dbReference type="InterPro" id="IPR040255">
    <property type="entry name" value="Non-specific_endonuclease"/>
</dbReference>
<accession>A0A5B3GQK3</accession>
<dbReference type="InterPro" id="IPR001604">
    <property type="entry name" value="Endo_G_ENPP1-like_dom"/>
</dbReference>
<dbReference type="InterPro" id="IPR044925">
    <property type="entry name" value="His-Me_finger_sf"/>
</dbReference>
<dbReference type="GO" id="GO:0016787">
    <property type="term" value="F:hydrolase activity"/>
    <property type="evidence" value="ECO:0007669"/>
    <property type="project" value="InterPro"/>
</dbReference>
<sequence length="405" mass="45156">MILTKGLLKLFGRAMVLGALLLVFGRCASSDDTTPANISALFLDTETATLAAKGYATDPRLVLTGPVGTAYTVTVTEGGSWCWTSRRTQATTKSAQLVAATEVIYLYLDKNETGASRRAAVDVVFDGGHEFTLTIDQADYSVPASMDHAWAELPAYVEALDYRYVTHYAPLSSTVTARNFTICYDTKKRIANWVAYPIHSCYRVGKYERSNAWKYDPEVPEEFQVDLSRGSYNGRPIRGHQCMSYHRYVSYSSLLNEQTFYSTNIMPQDPDFNSGSWGDLEDLTLKYISYPDTLYNVTGTYGVQGYTTDKEGNRVAIPQYCWKVLLRTKSGRTGKRIDQITDASQLAAIGYWAENSSTTTGNIKQYITSVADIEEKTGYKFFTMLDEDIAADVKAQNNPSDWGIN</sequence>